<comment type="caution">
    <text evidence="1">The sequence shown here is derived from an EMBL/GenBank/DDBJ whole genome shotgun (WGS) entry which is preliminary data.</text>
</comment>
<organism evidence="1 2">
    <name type="scientific">Kordiimonas pumila</name>
    <dbReference type="NCBI Taxonomy" id="2161677"/>
    <lineage>
        <taxon>Bacteria</taxon>
        <taxon>Pseudomonadati</taxon>
        <taxon>Pseudomonadota</taxon>
        <taxon>Alphaproteobacteria</taxon>
        <taxon>Kordiimonadales</taxon>
        <taxon>Kordiimonadaceae</taxon>
        <taxon>Kordiimonas</taxon>
    </lineage>
</organism>
<sequence>MENFTQIIHWQGYEIELSYNARSYNLSHISGPNMVHIELRTVKPERAPLPVTESGYRSHFEHAQAVAEYENPVEYVMAWLDHAAKNSNWQQVENNARQFSLF</sequence>
<reference evidence="2" key="1">
    <citation type="journal article" date="2019" name="Int. J. Syst. Evol. Microbiol.">
        <title>The Global Catalogue of Microorganisms (GCM) 10K type strain sequencing project: providing services to taxonomists for standard genome sequencing and annotation.</title>
        <authorList>
            <consortium name="The Broad Institute Genomics Platform"/>
            <consortium name="The Broad Institute Genome Sequencing Center for Infectious Disease"/>
            <person name="Wu L."/>
            <person name="Ma J."/>
        </authorList>
    </citation>
    <scope>NUCLEOTIDE SEQUENCE [LARGE SCALE GENOMIC DNA]</scope>
    <source>
        <strain evidence="2">KCTC 62164</strain>
    </source>
</reference>
<protein>
    <submittedName>
        <fullName evidence="1">Uncharacterized protein</fullName>
    </submittedName>
</protein>
<accession>A0ABV7D579</accession>
<dbReference type="Proteomes" id="UP001595444">
    <property type="component" value="Unassembled WGS sequence"/>
</dbReference>
<dbReference type="EMBL" id="JBHRSL010000010">
    <property type="protein sequence ID" value="MFC3052294.1"/>
    <property type="molecule type" value="Genomic_DNA"/>
</dbReference>
<evidence type="ECO:0000313" key="1">
    <source>
        <dbReference type="EMBL" id="MFC3052294.1"/>
    </source>
</evidence>
<gene>
    <name evidence="1" type="ORF">ACFOKA_10300</name>
</gene>
<name>A0ABV7D579_9PROT</name>
<evidence type="ECO:0000313" key="2">
    <source>
        <dbReference type="Proteomes" id="UP001595444"/>
    </source>
</evidence>
<dbReference type="RefSeq" id="WP_194214032.1">
    <property type="nucleotide sequence ID" value="NZ_CP061205.1"/>
</dbReference>
<keyword evidence="2" id="KW-1185">Reference proteome</keyword>
<proteinExistence type="predicted"/>